<comment type="caution">
    <text evidence="7">Lacks conserved residue(s) required for the propagation of feature annotation.</text>
</comment>
<name>A0A0A0EV30_9GAMM</name>
<comment type="cofactor">
    <cofactor evidence="7 10">
        <name>Mg(2+)</name>
        <dbReference type="ChEBI" id="CHEBI:18420"/>
    </cofactor>
    <text evidence="7 10">Binds 1 Mg(2+) ion per subunit.</text>
</comment>
<evidence type="ECO:0000256" key="3">
    <source>
        <dbReference type="ARBA" id="ARBA00022676"/>
    </source>
</evidence>
<keyword evidence="3 7" id="KW-0328">Glycosyltransferase</keyword>
<dbReference type="Gene3D" id="3.60.20.10">
    <property type="entry name" value="Glutamine Phosphoribosylpyrophosphate, subunit 1, domain 1"/>
    <property type="match status" value="1"/>
</dbReference>
<keyword evidence="13" id="KW-1185">Reference proteome</keyword>
<proteinExistence type="inferred from homology"/>
<evidence type="ECO:0000259" key="11">
    <source>
        <dbReference type="PROSITE" id="PS51278"/>
    </source>
</evidence>
<dbReference type="PIRSF" id="PIRSF000485">
    <property type="entry name" value="Amd_phspho_trans"/>
    <property type="match status" value="1"/>
</dbReference>
<dbReference type="InterPro" id="IPR035584">
    <property type="entry name" value="PurF_N"/>
</dbReference>
<evidence type="ECO:0000313" key="12">
    <source>
        <dbReference type="EMBL" id="KGM54120.1"/>
    </source>
</evidence>
<protein>
    <recommendedName>
        <fullName evidence="7">Amidophosphoribosyltransferase</fullName>
        <shortName evidence="7">ATase</shortName>
        <ecNumber evidence="7">2.4.2.14</ecNumber>
    </recommendedName>
    <alternativeName>
        <fullName evidence="7">Glutamine phosphoribosylpyrophosphate amidotransferase</fullName>
        <shortName evidence="7">GPATase</shortName>
    </alternativeName>
</protein>
<dbReference type="CDD" id="cd06223">
    <property type="entry name" value="PRTases_typeI"/>
    <property type="match status" value="1"/>
</dbReference>
<dbReference type="InterPro" id="IPR000836">
    <property type="entry name" value="PRTase_dom"/>
</dbReference>
<dbReference type="Gene3D" id="3.40.50.2020">
    <property type="match status" value="1"/>
</dbReference>
<comment type="catalytic activity">
    <reaction evidence="7 8">
        <text>5-phospho-beta-D-ribosylamine + L-glutamate + diphosphate = 5-phospho-alpha-D-ribose 1-diphosphate + L-glutamine + H2O</text>
        <dbReference type="Rhea" id="RHEA:14905"/>
        <dbReference type="ChEBI" id="CHEBI:15377"/>
        <dbReference type="ChEBI" id="CHEBI:29985"/>
        <dbReference type="ChEBI" id="CHEBI:33019"/>
        <dbReference type="ChEBI" id="CHEBI:58017"/>
        <dbReference type="ChEBI" id="CHEBI:58359"/>
        <dbReference type="ChEBI" id="CHEBI:58681"/>
        <dbReference type="EC" id="2.4.2.14"/>
    </reaction>
</comment>
<evidence type="ECO:0000256" key="1">
    <source>
        <dbReference type="ARBA" id="ARBA00005209"/>
    </source>
</evidence>
<dbReference type="GO" id="GO:0000287">
    <property type="term" value="F:magnesium ion binding"/>
    <property type="evidence" value="ECO:0007669"/>
    <property type="project" value="UniProtKB-UniRule"/>
</dbReference>
<feature type="binding site" evidence="7 10">
    <location>
        <position position="364"/>
    </location>
    <ligand>
        <name>Mg(2+)</name>
        <dbReference type="ChEBI" id="CHEBI:18420"/>
    </ligand>
</feature>
<evidence type="ECO:0000256" key="5">
    <source>
        <dbReference type="ARBA" id="ARBA00022755"/>
    </source>
</evidence>
<dbReference type="OrthoDB" id="9801213at2"/>
<keyword evidence="6 7" id="KW-0315">Glutamine amidotransferase</keyword>
<dbReference type="SUPFAM" id="SSF53271">
    <property type="entry name" value="PRTase-like"/>
    <property type="match status" value="1"/>
</dbReference>
<reference evidence="12 13" key="1">
    <citation type="submission" date="2013-08" db="EMBL/GenBank/DDBJ databases">
        <title>Genome sequencing of Lysobacter.</title>
        <authorList>
            <person name="Zhang S."/>
            <person name="Wang G."/>
        </authorList>
    </citation>
    <scope>NUCLEOTIDE SEQUENCE [LARGE SCALE GENOMIC DNA]</scope>
    <source>
        <strain evidence="12 13">GH1-9</strain>
    </source>
</reference>
<dbReference type="PROSITE" id="PS51278">
    <property type="entry name" value="GATASE_TYPE_2"/>
    <property type="match status" value="1"/>
</dbReference>
<feature type="binding site" evidence="7 10">
    <location>
        <position position="363"/>
    </location>
    <ligand>
        <name>Mg(2+)</name>
        <dbReference type="ChEBI" id="CHEBI:18420"/>
    </ligand>
</feature>
<dbReference type="EMBL" id="AVPU01000016">
    <property type="protein sequence ID" value="KGM54120.1"/>
    <property type="molecule type" value="Genomic_DNA"/>
</dbReference>
<dbReference type="SUPFAM" id="SSF56235">
    <property type="entry name" value="N-terminal nucleophile aminohydrolases (Ntn hydrolases)"/>
    <property type="match status" value="1"/>
</dbReference>
<gene>
    <name evidence="7" type="primary">purF</name>
    <name evidence="12" type="ORF">N800_05195</name>
</gene>
<sequence length="489" mass="53975">MCGIIGIVGQNDVAAQLYDGLTVLQHRGQDAAGIATADGRKLRVHKGNGLVSDVFNENAMGLLQGHMGIGHCRYPTAGSEGSDEAQPFYVNSPFGIALAHNGNLINTEKLRREVFEEDRRNVNTESDSEVLLNVFAHELDGQNALTPEAAFKAVEGVTRRCVGGYAVVLTVLGLGLVAFRDPNGIRPLVLGKRVVNGRDEYAVASESVALDLIGFERVRDVRPGEGVVITTEGQLHTRQCAEPGKFAPCIFEYVYFARPDSMMDDVSVHKARMRMGQALGEKILRLMPDHDIDTVIPIPDTSRDAALEIANTIGVKYREGFIKNRYVGRTFIMPGQGQRAKSVRRKLNPIPLEFRNRVVLLVDDSIVRGTTSQQIVQMARDAGARKVYLASAAPPVRYPNIYGIDMPSAEELVAHNRTEEEVQKLLGCDWLIYQDLDALETSVSGPKHRIESFDSSCFNGEYVTGIEEGYFERIKQMRSDEAKKVRRSA</sequence>
<keyword evidence="5 7" id="KW-0658">Purine biosynthesis</keyword>
<feature type="binding site" evidence="7 10">
    <location>
        <position position="301"/>
    </location>
    <ligand>
        <name>Mg(2+)</name>
        <dbReference type="ChEBI" id="CHEBI:18420"/>
    </ligand>
</feature>
<feature type="domain" description="Glutamine amidotransferase type-2" evidence="11">
    <location>
        <begin position="2"/>
        <end position="232"/>
    </location>
</feature>
<keyword evidence="7 10" id="KW-0460">Magnesium</keyword>
<dbReference type="Proteomes" id="UP000029998">
    <property type="component" value="Unassembled WGS sequence"/>
</dbReference>
<dbReference type="InterPro" id="IPR029057">
    <property type="entry name" value="PRTase-like"/>
</dbReference>
<dbReference type="GO" id="GO:0006189">
    <property type="term" value="P:'de novo' IMP biosynthetic process"/>
    <property type="evidence" value="ECO:0007669"/>
    <property type="project" value="UniProtKB-UniRule"/>
</dbReference>
<dbReference type="AlphaFoldDB" id="A0A0A0EV30"/>
<evidence type="ECO:0000313" key="13">
    <source>
        <dbReference type="Proteomes" id="UP000029998"/>
    </source>
</evidence>
<dbReference type="STRING" id="1385517.N800_05195"/>
<organism evidence="12 13">
    <name type="scientific">Lysobacter daejeonensis GH1-9</name>
    <dbReference type="NCBI Taxonomy" id="1385517"/>
    <lineage>
        <taxon>Bacteria</taxon>
        <taxon>Pseudomonadati</taxon>
        <taxon>Pseudomonadota</taxon>
        <taxon>Gammaproteobacteria</taxon>
        <taxon>Lysobacterales</taxon>
        <taxon>Lysobacteraceae</taxon>
        <taxon>Aerolutibacter</taxon>
    </lineage>
</organism>
<comment type="similarity">
    <text evidence="2 7 8">In the C-terminal section; belongs to the purine/pyrimidine phosphoribosyltransferase family.</text>
</comment>
<feature type="active site" description="Nucleophile" evidence="7 9">
    <location>
        <position position="2"/>
    </location>
</feature>
<dbReference type="InterPro" id="IPR029055">
    <property type="entry name" value="Ntn_hydrolases_N"/>
</dbReference>
<evidence type="ECO:0000256" key="6">
    <source>
        <dbReference type="ARBA" id="ARBA00022962"/>
    </source>
</evidence>
<comment type="pathway">
    <text evidence="1 7 8">Purine metabolism; IMP biosynthesis via de novo pathway; N(1)-(5-phospho-D-ribosyl)glycinamide from 5-phospho-alpha-D-ribose 1-diphosphate: step 1/2.</text>
</comment>
<dbReference type="UniPathway" id="UPA00074">
    <property type="reaction ID" value="UER00124"/>
</dbReference>
<comment type="function">
    <text evidence="7">Catalyzes the formation of phosphoribosylamine from phosphoribosylpyrophosphate (PRPP) and glutamine.</text>
</comment>
<keyword evidence="7 10" id="KW-0479">Metal-binding</keyword>
<evidence type="ECO:0000256" key="7">
    <source>
        <dbReference type="HAMAP-Rule" id="MF_01931"/>
    </source>
</evidence>
<dbReference type="RefSeq" id="WP_036137756.1">
    <property type="nucleotide sequence ID" value="NZ_AVPU01000016.1"/>
</dbReference>
<dbReference type="GO" id="GO:0009113">
    <property type="term" value="P:purine nucleobase biosynthetic process"/>
    <property type="evidence" value="ECO:0007669"/>
    <property type="project" value="UniProtKB-UniRule"/>
</dbReference>
<dbReference type="InterPro" id="IPR017932">
    <property type="entry name" value="GATase_2_dom"/>
</dbReference>
<accession>A0A0A0EV30</accession>
<dbReference type="GO" id="GO:0004044">
    <property type="term" value="F:amidophosphoribosyltransferase activity"/>
    <property type="evidence" value="ECO:0007669"/>
    <property type="project" value="UniProtKB-UniRule"/>
</dbReference>
<dbReference type="InterPro" id="IPR005854">
    <property type="entry name" value="PurF"/>
</dbReference>
<dbReference type="PANTHER" id="PTHR11907">
    <property type="entry name" value="AMIDOPHOSPHORIBOSYLTRANSFERASE"/>
    <property type="match status" value="1"/>
</dbReference>
<dbReference type="CDD" id="cd00715">
    <property type="entry name" value="GPATase_N"/>
    <property type="match status" value="1"/>
</dbReference>
<evidence type="ECO:0000256" key="4">
    <source>
        <dbReference type="ARBA" id="ARBA00022679"/>
    </source>
</evidence>
<comment type="caution">
    <text evidence="12">The sequence shown here is derived from an EMBL/GenBank/DDBJ whole genome shotgun (WGS) entry which is preliminary data.</text>
</comment>
<evidence type="ECO:0000256" key="10">
    <source>
        <dbReference type="PIRSR" id="PIRSR000485-2"/>
    </source>
</evidence>
<dbReference type="eggNOG" id="COG0034">
    <property type="taxonomic scope" value="Bacteria"/>
</dbReference>
<keyword evidence="4 7" id="KW-0808">Transferase</keyword>
<evidence type="ECO:0000256" key="8">
    <source>
        <dbReference type="PIRNR" id="PIRNR000485"/>
    </source>
</evidence>
<evidence type="ECO:0000256" key="9">
    <source>
        <dbReference type="PIRSR" id="PIRSR000485-1"/>
    </source>
</evidence>
<dbReference type="NCBIfam" id="TIGR01134">
    <property type="entry name" value="purF"/>
    <property type="match status" value="1"/>
</dbReference>
<dbReference type="EC" id="2.4.2.14" evidence="7"/>
<evidence type="ECO:0000256" key="2">
    <source>
        <dbReference type="ARBA" id="ARBA00010138"/>
    </source>
</evidence>
<dbReference type="Pfam" id="PF13522">
    <property type="entry name" value="GATase_6"/>
    <property type="match status" value="1"/>
</dbReference>
<dbReference type="HAMAP" id="MF_01931">
    <property type="entry name" value="PurF"/>
    <property type="match status" value="1"/>
</dbReference>